<reference evidence="2" key="1">
    <citation type="journal article" date="2019" name="Int. J. Syst. Evol. Microbiol.">
        <title>The Global Catalogue of Microorganisms (GCM) 10K type strain sequencing project: providing services to taxonomists for standard genome sequencing and annotation.</title>
        <authorList>
            <consortium name="The Broad Institute Genomics Platform"/>
            <consortium name="The Broad Institute Genome Sequencing Center for Infectious Disease"/>
            <person name="Wu L."/>
            <person name="Ma J."/>
        </authorList>
    </citation>
    <scope>NUCLEOTIDE SEQUENCE [LARGE SCALE GENOMIC DNA]</scope>
    <source>
        <strain evidence="2">JCM 13929</strain>
    </source>
</reference>
<proteinExistence type="predicted"/>
<name>A0ABP4QE62_9ACTN</name>
<dbReference type="SUPFAM" id="SSF81606">
    <property type="entry name" value="PP2C-like"/>
    <property type="match status" value="1"/>
</dbReference>
<evidence type="ECO:0008006" key="3">
    <source>
        <dbReference type="Google" id="ProtNLM"/>
    </source>
</evidence>
<evidence type="ECO:0000313" key="1">
    <source>
        <dbReference type="EMBL" id="GAA1608045.1"/>
    </source>
</evidence>
<dbReference type="InterPro" id="IPR036457">
    <property type="entry name" value="PPM-type-like_dom_sf"/>
</dbReference>
<comment type="caution">
    <text evidence="1">The sequence shown here is derived from an EMBL/GenBank/DDBJ whole genome shotgun (WGS) entry which is preliminary data.</text>
</comment>
<dbReference type="EMBL" id="BAAAMU010000001">
    <property type="protein sequence ID" value="GAA1608045.1"/>
    <property type="molecule type" value="Genomic_DNA"/>
</dbReference>
<evidence type="ECO:0000313" key="2">
    <source>
        <dbReference type="Proteomes" id="UP001500064"/>
    </source>
</evidence>
<dbReference type="RefSeq" id="WP_346100765.1">
    <property type="nucleotide sequence ID" value="NZ_BAAAMU010000001.1"/>
</dbReference>
<protein>
    <recommendedName>
        <fullName evidence="3">Serine/threonine protein phosphatase PrpC</fullName>
    </recommendedName>
</protein>
<keyword evidence="2" id="KW-1185">Reference proteome</keyword>
<accession>A0ABP4QE62</accession>
<dbReference type="Gene3D" id="3.60.40.10">
    <property type="entry name" value="PPM-type phosphatase domain"/>
    <property type="match status" value="1"/>
</dbReference>
<sequence>MTEVRVRGVAVGSPGEGTIWHYRDEGVMAVGVWTERRDGRGEDAEPLFAHRFAAAEGIVGVFDGLGGSGAGAACELRDGTRRSGAWVGARLVRSGVLSWFMDGAARTAFMDRAARTAFADGEARETATDGVARKTAADGVARETVRETESLRARLVEVLADVPAPPRGKIVSRMRRWLPTTMAAAHYRLGGEQAECRVLWAGDSRAYALSRGGGLQALTRDHTDETDCLQQLVQDPPMTNVICADQEFTIEEHVLLLPLPCVLVCATDGFFGYVETPAHFECHLLSTMRAAADEREWAERLAKQVSGYTADDASLSLAALGYAGFAELRESFAPRSLEMEGRYPLVRPPAGDAVAREWRARTWEDYRPDYERLMPVGPG</sequence>
<organism evidence="1 2">
    <name type="scientific">Nonomuraea maheshkhaliensis</name>
    <dbReference type="NCBI Taxonomy" id="419590"/>
    <lineage>
        <taxon>Bacteria</taxon>
        <taxon>Bacillati</taxon>
        <taxon>Actinomycetota</taxon>
        <taxon>Actinomycetes</taxon>
        <taxon>Streptosporangiales</taxon>
        <taxon>Streptosporangiaceae</taxon>
        <taxon>Nonomuraea</taxon>
    </lineage>
</organism>
<dbReference type="Proteomes" id="UP001500064">
    <property type="component" value="Unassembled WGS sequence"/>
</dbReference>
<gene>
    <name evidence="1" type="ORF">GCM10009733_000190</name>
</gene>